<evidence type="ECO:0000313" key="2">
    <source>
        <dbReference type="EMBL" id="KYO22632.1"/>
    </source>
</evidence>
<proteinExistence type="predicted"/>
<name>A0A151MDM8_ALLMI</name>
<evidence type="ECO:0000313" key="3">
    <source>
        <dbReference type="Proteomes" id="UP000050525"/>
    </source>
</evidence>
<reference evidence="2 3" key="1">
    <citation type="journal article" date="2012" name="Genome Biol.">
        <title>Sequencing three crocodilian genomes to illuminate the evolution of archosaurs and amniotes.</title>
        <authorList>
            <person name="St John J.A."/>
            <person name="Braun E.L."/>
            <person name="Isberg S.R."/>
            <person name="Miles L.G."/>
            <person name="Chong A.Y."/>
            <person name="Gongora J."/>
            <person name="Dalzell P."/>
            <person name="Moran C."/>
            <person name="Bed'hom B."/>
            <person name="Abzhanov A."/>
            <person name="Burgess S.C."/>
            <person name="Cooksey A.M."/>
            <person name="Castoe T.A."/>
            <person name="Crawford N.G."/>
            <person name="Densmore L.D."/>
            <person name="Drew J.C."/>
            <person name="Edwards S.V."/>
            <person name="Faircloth B.C."/>
            <person name="Fujita M.K."/>
            <person name="Greenwold M.J."/>
            <person name="Hoffmann F.G."/>
            <person name="Howard J.M."/>
            <person name="Iguchi T."/>
            <person name="Janes D.E."/>
            <person name="Khan S.Y."/>
            <person name="Kohno S."/>
            <person name="de Koning A.J."/>
            <person name="Lance S.L."/>
            <person name="McCarthy F.M."/>
            <person name="McCormack J.E."/>
            <person name="Merchant M.E."/>
            <person name="Peterson D.G."/>
            <person name="Pollock D.D."/>
            <person name="Pourmand N."/>
            <person name="Raney B.J."/>
            <person name="Roessler K.A."/>
            <person name="Sanford J.R."/>
            <person name="Sawyer R.H."/>
            <person name="Schmidt C.J."/>
            <person name="Triplett E.W."/>
            <person name="Tuberville T.D."/>
            <person name="Venegas-Anaya M."/>
            <person name="Howard J.T."/>
            <person name="Jarvis E.D."/>
            <person name="Guillette L.J.Jr."/>
            <person name="Glenn T.C."/>
            <person name="Green R.E."/>
            <person name="Ray D.A."/>
        </authorList>
    </citation>
    <scope>NUCLEOTIDE SEQUENCE [LARGE SCALE GENOMIC DNA]</scope>
    <source>
        <strain evidence="2">KSC_2009_1</strain>
    </source>
</reference>
<gene>
    <name evidence="2" type="ORF">Y1Q_0003150</name>
</gene>
<dbReference type="Proteomes" id="UP000050525">
    <property type="component" value="Unassembled WGS sequence"/>
</dbReference>
<feature type="chain" id="PRO_5007584972" evidence="1">
    <location>
        <begin position="25"/>
        <end position="79"/>
    </location>
</feature>
<comment type="caution">
    <text evidence="2">The sequence shown here is derived from an EMBL/GenBank/DDBJ whole genome shotgun (WGS) entry which is preliminary data.</text>
</comment>
<accession>A0A151MDM8</accession>
<keyword evidence="3" id="KW-1185">Reference proteome</keyword>
<dbReference type="AlphaFoldDB" id="A0A151MDM8"/>
<keyword evidence="1" id="KW-0732">Signal</keyword>
<evidence type="ECO:0000256" key="1">
    <source>
        <dbReference type="SAM" id="SignalP"/>
    </source>
</evidence>
<protein>
    <submittedName>
        <fullName evidence="2">Uncharacterized protein</fullName>
    </submittedName>
</protein>
<sequence length="79" mass="9210">MKEAGSHLVTVLFTVLSTRTPCLTGLHTDYHRKNSEVPIMCEILHLQKPEKIKELCRVLRKSQLQQYCKVREDPTKFDV</sequence>
<organism evidence="2 3">
    <name type="scientific">Alligator mississippiensis</name>
    <name type="common">American alligator</name>
    <dbReference type="NCBI Taxonomy" id="8496"/>
    <lineage>
        <taxon>Eukaryota</taxon>
        <taxon>Metazoa</taxon>
        <taxon>Chordata</taxon>
        <taxon>Craniata</taxon>
        <taxon>Vertebrata</taxon>
        <taxon>Euteleostomi</taxon>
        <taxon>Archelosauria</taxon>
        <taxon>Archosauria</taxon>
        <taxon>Crocodylia</taxon>
        <taxon>Alligatoridae</taxon>
        <taxon>Alligatorinae</taxon>
        <taxon>Alligator</taxon>
    </lineage>
</organism>
<feature type="signal peptide" evidence="1">
    <location>
        <begin position="1"/>
        <end position="24"/>
    </location>
</feature>
<dbReference type="EMBL" id="AKHW03006231">
    <property type="protein sequence ID" value="KYO22632.1"/>
    <property type="molecule type" value="Genomic_DNA"/>
</dbReference>